<evidence type="ECO:0000256" key="1">
    <source>
        <dbReference type="SAM" id="SignalP"/>
    </source>
</evidence>
<feature type="chain" id="PRO_5043585098" evidence="1">
    <location>
        <begin position="17"/>
        <end position="87"/>
    </location>
</feature>
<dbReference type="AlphaFoldDB" id="A0AAV4TFM9"/>
<keyword evidence="1" id="KW-0732">Signal</keyword>
<gene>
    <name evidence="2" type="ORF">CEXT_475351</name>
</gene>
<reference evidence="2 3" key="1">
    <citation type="submission" date="2021-06" db="EMBL/GenBank/DDBJ databases">
        <title>Caerostris extrusa draft genome.</title>
        <authorList>
            <person name="Kono N."/>
            <person name="Arakawa K."/>
        </authorList>
    </citation>
    <scope>NUCLEOTIDE SEQUENCE [LARGE SCALE GENOMIC DNA]</scope>
</reference>
<keyword evidence="3" id="KW-1185">Reference proteome</keyword>
<protein>
    <submittedName>
        <fullName evidence="2">Uncharacterized protein</fullName>
    </submittedName>
</protein>
<sequence>MLQLIFILNFWTATSWENGAKGWREWGNPGRRLLSATSLTLQRDIRERKSLAVDGIAKLSLHFEKRREFMSARALKFQPPSIRPAPK</sequence>
<name>A0AAV4TFM9_CAEEX</name>
<evidence type="ECO:0000313" key="2">
    <source>
        <dbReference type="EMBL" id="GIY44935.1"/>
    </source>
</evidence>
<evidence type="ECO:0000313" key="3">
    <source>
        <dbReference type="Proteomes" id="UP001054945"/>
    </source>
</evidence>
<accession>A0AAV4TFM9</accession>
<feature type="signal peptide" evidence="1">
    <location>
        <begin position="1"/>
        <end position="16"/>
    </location>
</feature>
<organism evidence="2 3">
    <name type="scientific">Caerostris extrusa</name>
    <name type="common">Bark spider</name>
    <name type="synonym">Caerostris bankana</name>
    <dbReference type="NCBI Taxonomy" id="172846"/>
    <lineage>
        <taxon>Eukaryota</taxon>
        <taxon>Metazoa</taxon>
        <taxon>Ecdysozoa</taxon>
        <taxon>Arthropoda</taxon>
        <taxon>Chelicerata</taxon>
        <taxon>Arachnida</taxon>
        <taxon>Araneae</taxon>
        <taxon>Araneomorphae</taxon>
        <taxon>Entelegynae</taxon>
        <taxon>Araneoidea</taxon>
        <taxon>Araneidae</taxon>
        <taxon>Caerostris</taxon>
    </lineage>
</organism>
<comment type="caution">
    <text evidence="2">The sequence shown here is derived from an EMBL/GenBank/DDBJ whole genome shotgun (WGS) entry which is preliminary data.</text>
</comment>
<proteinExistence type="predicted"/>
<dbReference type="EMBL" id="BPLR01011212">
    <property type="protein sequence ID" value="GIY44935.1"/>
    <property type="molecule type" value="Genomic_DNA"/>
</dbReference>
<dbReference type="Proteomes" id="UP001054945">
    <property type="component" value="Unassembled WGS sequence"/>
</dbReference>